<feature type="transmembrane region" description="Helical" evidence="1">
    <location>
        <begin position="156"/>
        <end position="178"/>
    </location>
</feature>
<feature type="transmembrane region" description="Helical" evidence="1">
    <location>
        <begin position="103"/>
        <end position="136"/>
    </location>
</feature>
<proteinExistence type="predicted"/>
<feature type="transmembrane region" description="Helical" evidence="1">
    <location>
        <begin position="190"/>
        <end position="212"/>
    </location>
</feature>
<feature type="transmembrane region" description="Helical" evidence="1">
    <location>
        <begin position="62"/>
        <end position="82"/>
    </location>
</feature>
<keyword evidence="1" id="KW-1133">Transmembrane helix</keyword>
<reference evidence="2 3" key="1">
    <citation type="submission" date="2021-03" db="EMBL/GenBank/DDBJ databases">
        <title>Antimicrobial resistance genes in bacteria isolated from Japanese honey, and their potential for conferring macrolide and lincosamide resistance in the American foulbrood pathogen Paenibacillus larvae.</title>
        <authorList>
            <person name="Okamoto M."/>
            <person name="Kumagai M."/>
            <person name="Kanamori H."/>
            <person name="Takamatsu D."/>
        </authorList>
    </citation>
    <scope>NUCLEOTIDE SEQUENCE [LARGE SCALE GENOMIC DNA]</scope>
    <source>
        <strain evidence="2 3">J1TS3</strain>
    </source>
</reference>
<name>A0ABQ4KCS3_9BACI</name>
<keyword evidence="1" id="KW-0812">Transmembrane</keyword>
<dbReference type="RefSeq" id="WP_212963811.1">
    <property type="nucleotide sequence ID" value="NZ_BOQT01000022.1"/>
</dbReference>
<accession>A0ABQ4KCS3</accession>
<dbReference type="Proteomes" id="UP000680279">
    <property type="component" value="Unassembled WGS sequence"/>
</dbReference>
<feature type="transmembrane region" description="Helical" evidence="1">
    <location>
        <begin position="21"/>
        <end position="42"/>
    </location>
</feature>
<keyword evidence="3" id="KW-1185">Reference proteome</keyword>
<keyword evidence="1" id="KW-0472">Membrane</keyword>
<protein>
    <recommendedName>
        <fullName evidence="4">DUF3995 domain-containing protein</fullName>
    </recommendedName>
</protein>
<evidence type="ECO:0000313" key="2">
    <source>
        <dbReference type="EMBL" id="GIN22862.1"/>
    </source>
</evidence>
<organism evidence="2 3">
    <name type="scientific">Siminovitchia fordii</name>
    <dbReference type="NCBI Taxonomy" id="254759"/>
    <lineage>
        <taxon>Bacteria</taxon>
        <taxon>Bacillati</taxon>
        <taxon>Bacillota</taxon>
        <taxon>Bacilli</taxon>
        <taxon>Bacillales</taxon>
        <taxon>Bacillaceae</taxon>
        <taxon>Siminovitchia</taxon>
    </lineage>
</organism>
<gene>
    <name evidence="2" type="ORF">J1TS3_39960</name>
</gene>
<comment type="caution">
    <text evidence="2">The sequence shown here is derived from an EMBL/GenBank/DDBJ whole genome shotgun (WGS) entry which is preliminary data.</text>
</comment>
<evidence type="ECO:0000313" key="3">
    <source>
        <dbReference type="Proteomes" id="UP000680279"/>
    </source>
</evidence>
<sequence length="220" mass="24425">MNIQTGTQSLNFFERLTKSSVWPAYVGCISAFMYAVFVRFYHAAGGTIGIPGEMKDPEAIHMGSYIAGVAILFCGLALIALIKPWSRIVPMNIPVIGGRRIHPLLLLTPTLIGAAFLIAHGVSGIITRILLLVGFIELDFPGFIKIDVRELALWELMFYEPWFVFMGIMAGLTSAHYAQASQVKQTIFRLGTIFYLVIVLLLTALFVLSIIYDFVDKISF</sequence>
<dbReference type="EMBL" id="BOQT01000022">
    <property type="protein sequence ID" value="GIN22862.1"/>
    <property type="molecule type" value="Genomic_DNA"/>
</dbReference>
<evidence type="ECO:0008006" key="4">
    <source>
        <dbReference type="Google" id="ProtNLM"/>
    </source>
</evidence>
<evidence type="ECO:0000256" key="1">
    <source>
        <dbReference type="SAM" id="Phobius"/>
    </source>
</evidence>